<dbReference type="AlphaFoldDB" id="A0AAJ7L619"/>
<dbReference type="PANTHER" id="PTHR24351">
    <property type="entry name" value="RIBOSOMAL PROTEIN S6 KINASE"/>
    <property type="match status" value="1"/>
</dbReference>
<evidence type="ECO:0000313" key="11">
    <source>
        <dbReference type="RefSeq" id="XP_018496025.2"/>
    </source>
</evidence>
<feature type="domain" description="PDZ" evidence="9">
    <location>
        <begin position="573"/>
        <end position="659"/>
    </location>
</feature>
<dbReference type="InterPro" id="IPR001478">
    <property type="entry name" value="PDZ"/>
</dbReference>
<protein>
    <submittedName>
        <fullName evidence="11">Serine/threonine-protein kinase Nek5</fullName>
    </submittedName>
</protein>
<dbReference type="Proteomes" id="UP000694867">
    <property type="component" value="Unplaced"/>
</dbReference>
<evidence type="ECO:0000256" key="5">
    <source>
        <dbReference type="ARBA" id="ARBA00022777"/>
    </source>
</evidence>
<keyword evidence="3" id="KW-0808">Transferase</keyword>
<dbReference type="PROSITE" id="PS50011">
    <property type="entry name" value="PROTEIN_KINASE_DOM"/>
    <property type="match status" value="1"/>
</dbReference>
<evidence type="ECO:0000256" key="4">
    <source>
        <dbReference type="ARBA" id="ARBA00022741"/>
    </source>
</evidence>
<dbReference type="InterPro" id="IPR011009">
    <property type="entry name" value="Kinase-like_dom_sf"/>
</dbReference>
<evidence type="ECO:0000313" key="10">
    <source>
        <dbReference type="Proteomes" id="UP000694867"/>
    </source>
</evidence>
<dbReference type="Gene3D" id="1.10.510.10">
    <property type="entry name" value="Transferase(Phosphotransferase) domain 1"/>
    <property type="match status" value="1"/>
</dbReference>
<evidence type="ECO:0000259" key="9">
    <source>
        <dbReference type="PROSITE" id="PS50106"/>
    </source>
</evidence>
<dbReference type="GO" id="GO:0005524">
    <property type="term" value="F:ATP binding"/>
    <property type="evidence" value="ECO:0007669"/>
    <property type="project" value="UniProtKB-UniRule"/>
</dbReference>
<keyword evidence="5 11" id="KW-0418">Kinase</keyword>
<evidence type="ECO:0000256" key="6">
    <source>
        <dbReference type="ARBA" id="ARBA00022840"/>
    </source>
</evidence>
<dbReference type="Pfam" id="PF00069">
    <property type="entry name" value="Pkinase"/>
    <property type="match status" value="1"/>
</dbReference>
<evidence type="ECO:0000256" key="3">
    <source>
        <dbReference type="ARBA" id="ARBA00022679"/>
    </source>
</evidence>
<dbReference type="SUPFAM" id="SSF50156">
    <property type="entry name" value="PDZ domain-like"/>
    <property type="match status" value="1"/>
</dbReference>
<dbReference type="Gene3D" id="2.30.42.10">
    <property type="match status" value="1"/>
</dbReference>
<dbReference type="Gene3D" id="3.30.200.20">
    <property type="entry name" value="Phosphorylase Kinase, domain 1"/>
    <property type="match status" value="1"/>
</dbReference>
<feature type="domain" description="Protein kinase" evidence="8">
    <location>
        <begin position="177"/>
        <end position="458"/>
    </location>
</feature>
<evidence type="ECO:0000256" key="7">
    <source>
        <dbReference type="PROSITE-ProRule" id="PRU10141"/>
    </source>
</evidence>
<reference evidence="11" key="1">
    <citation type="submission" date="2025-08" db="UniProtKB">
        <authorList>
            <consortium name="RefSeq"/>
        </authorList>
    </citation>
    <scope>IDENTIFICATION</scope>
</reference>
<dbReference type="InterPro" id="IPR008271">
    <property type="entry name" value="Ser/Thr_kinase_AS"/>
</dbReference>
<proteinExistence type="predicted"/>
<keyword evidence="2" id="KW-0597">Phosphoprotein</keyword>
<feature type="binding site" evidence="7">
    <location>
        <position position="211"/>
    </location>
    <ligand>
        <name>ATP</name>
        <dbReference type="ChEBI" id="CHEBI:30616"/>
    </ligand>
</feature>
<dbReference type="PROSITE" id="PS50106">
    <property type="entry name" value="PDZ"/>
    <property type="match status" value="1"/>
</dbReference>
<dbReference type="GO" id="GO:0004674">
    <property type="term" value="F:protein serine/threonine kinase activity"/>
    <property type="evidence" value="ECO:0007669"/>
    <property type="project" value="UniProtKB-KW"/>
</dbReference>
<dbReference type="InterPro" id="IPR036034">
    <property type="entry name" value="PDZ_sf"/>
</dbReference>
<keyword evidence="1" id="KW-0723">Serine/threonine-protein kinase</keyword>
<evidence type="ECO:0000256" key="2">
    <source>
        <dbReference type="ARBA" id="ARBA00022553"/>
    </source>
</evidence>
<evidence type="ECO:0000256" key="1">
    <source>
        <dbReference type="ARBA" id="ARBA00022527"/>
    </source>
</evidence>
<name>A0AAJ7L619_9ACAR</name>
<dbReference type="SMART" id="SM00220">
    <property type="entry name" value="S_TKc"/>
    <property type="match status" value="1"/>
</dbReference>
<dbReference type="SUPFAM" id="SSF56112">
    <property type="entry name" value="Protein kinase-like (PK-like)"/>
    <property type="match status" value="1"/>
</dbReference>
<dbReference type="PROSITE" id="PS00108">
    <property type="entry name" value="PROTEIN_KINASE_ST"/>
    <property type="match status" value="1"/>
</dbReference>
<keyword evidence="10" id="KW-1185">Reference proteome</keyword>
<keyword evidence="4 7" id="KW-0547">Nucleotide-binding</keyword>
<sequence length="817" mass="92382">MAAEDLALKDYRTNDNGKNETFPVDVPKELCRIFPRIPRSVFHLSETWMERHYAVNQKHTPLVHYAYQQAGLWLLDLQHKIQTQTFSQLFIDELFHSLWDLHTFIQDRSLEAGYEYGKVYKTISVILSEFAVQIAHLNDSPPTDFQRLGNALMEKHCDRKREQKLPDVNICPAIDNFSQERLLGAGGFGVIYKAKYTPGDIICVLKLVPMKSFAFLRHSTADRVVAAVTNHPLVVNYFCCFETSEMSIAAMEYIRGVTLENVVNLSRALPPSLSRMFFGQIVAGLMHIHYSGFIYRDLKPSNVMVLIDGKIKLIDFETSRICRGHFPNTRITNFFKNTSLEFDDGEKAGTPPFMAPEVIDQQAYGRAADWWSVGIVLFKMHAGTLPFRADDEAELKRLITTRPVTFPKLSRGVKMCKDESLWSETNLLTGMIYGLLEKDPAKRLGSSDYEAILTSPFLVGVKWDTPNSSHLMITKIFKQRASRNEQGEFSVQCSKKLKKQNLVGLSSLKEKTNIMLPLSTYVSKFLRKVIEKPASAGQWEGCKTGLLKEFVDSQRSFAEVVGSETTDEMEKLEIAVAKGIGLAAVAPVGVKIGSTHGEDGRTYYFVRKLTGSAANCGLVVGDILLEINGSPVVNQTRIEVEGKLMFCTDIVYITVMTSSPYRLCKTRKDFSSVANLYPPKSVTLPVFEKGLINRVLPAEKTRRIEVRPCGFFNEVKNTFVQLFSIWYVDPTFADGIYFGDFVIKVDGRNISDMSEKGVNRVLNKNSKERKLVLIPMSSLRRERPYFDRLLRIYAKDRATTFEGVMVGKREVIPTTAS</sequence>
<dbReference type="InterPro" id="IPR017441">
    <property type="entry name" value="Protein_kinase_ATP_BS"/>
</dbReference>
<dbReference type="PROSITE" id="PS00107">
    <property type="entry name" value="PROTEIN_KINASE_ATP"/>
    <property type="match status" value="1"/>
</dbReference>
<keyword evidence="6 7" id="KW-0067">ATP-binding</keyword>
<dbReference type="InterPro" id="IPR000719">
    <property type="entry name" value="Prot_kinase_dom"/>
</dbReference>
<gene>
    <name evidence="11" type="primary">LOC108864561</name>
</gene>
<organism evidence="10 11">
    <name type="scientific">Galendromus occidentalis</name>
    <name type="common">western predatory mite</name>
    <dbReference type="NCBI Taxonomy" id="34638"/>
    <lineage>
        <taxon>Eukaryota</taxon>
        <taxon>Metazoa</taxon>
        <taxon>Ecdysozoa</taxon>
        <taxon>Arthropoda</taxon>
        <taxon>Chelicerata</taxon>
        <taxon>Arachnida</taxon>
        <taxon>Acari</taxon>
        <taxon>Parasitiformes</taxon>
        <taxon>Mesostigmata</taxon>
        <taxon>Gamasina</taxon>
        <taxon>Phytoseioidea</taxon>
        <taxon>Phytoseiidae</taxon>
        <taxon>Typhlodrominae</taxon>
        <taxon>Galendromus</taxon>
    </lineage>
</organism>
<accession>A0AAJ7L619</accession>
<evidence type="ECO:0000259" key="8">
    <source>
        <dbReference type="PROSITE" id="PS50011"/>
    </source>
</evidence>
<dbReference type="GeneID" id="108864561"/>
<dbReference type="RefSeq" id="XP_018496025.2">
    <property type="nucleotide sequence ID" value="XM_018640509.2"/>
</dbReference>
<dbReference type="KEGG" id="goe:108864561"/>